<evidence type="ECO:0000256" key="3">
    <source>
        <dbReference type="ARBA" id="ARBA00022723"/>
    </source>
</evidence>
<protein>
    <recommendedName>
        <fullName evidence="8">4Fe-4S ferredoxin-type domain-containing protein</fullName>
    </recommendedName>
</protein>
<keyword evidence="7" id="KW-1133">Transmembrane helix</keyword>
<dbReference type="PANTHER" id="PTHR30176:SF3">
    <property type="entry name" value="FERREDOXIN-TYPE PROTEIN NAPH"/>
    <property type="match status" value="1"/>
</dbReference>
<gene>
    <name evidence="9" type="ORF">S01H1_39898</name>
</gene>
<dbReference type="AlphaFoldDB" id="X0VMI1"/>
<dbReference type="GO" id="GO:0051539">
    <property type="term" value="F:4 iron, 4 sulfur cluster binding"/>
    <property type="evidence" value="ECO:0007669"/>
    <property type="project" value="UniProtKB-KW"/>
</dbReference>
<dbReference type="SUPFAM" id="SSF54862">
    <property type="entry name" value="4Fe-4S ferredoxins"/>
    <property type="match status" value="1"/>
</dbReference>
<evidence type="ECO:0000256" key="6">
    <source>
        <dbReference type="ARBA" id="ARBA00023014"/>
    </source>
</evidence>
<keyword evidence="2" id="KW-0004">4Fe-4S</keyword>
<feature type="transmembrane region" description="Helical" evidence="7">
    <location>
        <begin position="21"/>
        <end position="40"/>
    </location>
</feature>
<evidence type="ECO:0000256" key="1">
    <source>
        <dbReference type="ARBA" id="ARBA00022448"/>
    </source>
</evidence>
<evidence type="ECO:0000256" key="7">
    <source>
        <dbReference type="SAM" id="Phobius"/>
    </source>
</evidence>
<feature type="transmembrane region" description="Helical" evidence="7">
    <location>
        <begin position="127"/>
        <end position="147"/>
    </location>
</feature>
<keyword evidence="4" id="KW-0249">Electron transport</keyword>
<evidence type="ECO:0000259" key="8">
    <source>
        <dbReference type="Pfam" id="PF12801"/>
    </source>
</evidence>
<organism evidence="9">
    <name type="scientific">marine sediment metagenome</name>
    <dbReference type="NCBI Taxonomy" id="412755"/>
    <lineage>
        <taxon>unclassified sequences</taxon>
        <taxon>metagenomes</taxon>
        <taxon>ecological metagenomes</taxon>
    </lineage>
</organism>
<sequence>ENNQSLDIVAKTKITLARTRRWAQVGFLLFFGLLFLKARYPYSDTLPADLFLRFSPLIPLFDFIDNFRISLLFWPALIILVLTPFLGRFFCGWICPLGTALDLTSRTLKSPDNKGSKRWLSWRPVKFVLLFTTVVMALFSVHLWGLFDPLSIFNRALTVVVYPLATLLVESVIVGVGSVPFLETPVMAVYDGFRTLMMPEPQTHLPQVFWVALFFGTILGLEKLSRRFWCRNICPAGAFLGFLSQFRFHERLVDDACPDCGKCTVEC</sequence>
<evidence type="ECO:0000256" key="5">
    <source>
        <dbReference type="ARBA" id="ARBA00023004"/>
    </source>
</evidence>
<feature type="non-terminal residue" evidence="9">
    <location>
        <position position="267"/>
    </location>
</feature>
<feature type="non-terminal residue" evidence="9">
    <location>
        <position position="1"/>
    </location>
</feature>
<proteinExistence type="predicted"/>
<feature type="domain" description="4Fe-4S ferredoxin-type" evidence="8">
    <location>
        <begin position="72"/>
        <end position="107"/>
    </location>
</feature>
<reference evidence="9" key="1">
    <citation type="journal article" date="2014" name="Front. Microbiol.">
        <title>High frequency of phylogenetically diverse reductive dehalogenase-homologous genes in deep subseafloor sedimentary metagenomes.</title>
        <authorList>
            <person name="Kawai M."/>
            <person name="Futagami T."/>
            <person name="Toyoda A."/>
            <person name="Takaki Y."/>
            <person name="Nishi S."/>
            <person name="Hori S."/>
            <person name="Arai W."/>
            <person name="Tsubouchi T."/>
            <person name="Morono Y."/>
            <person name="Uchiyama I."/>
            <person name="Ito T."/>
            <person name="Fujiyama A."/>
            <person name="Inagaki F."/>
            <person name="Takami H."/>
        </authorList>
    </citation>
    <scope>NUCLEOTIDE SEQUENCE</scope>
    <source>
        <strain evidence="9">Expedition CK06-06</strain>
    </source>
</reference>
<feature type="domain" description="4Fe-4S ferredoxin-type" evidence="8">
    <location>
        <begin position="209"/>
        <end position="249"/>
    </location>
</feature>
<dbReference type="InterPro" id="IPR051684">
    <property type="entry name" value="Electron_Trans/Redox"/>
</dbReference>
<evidence type="ECO:0000256" key="2">
    <source>
        <dbReference type="ARBA" id="ARBA00022485"/>
    </source>
</evidence>
<feature type="transmembrane region" description="Helical" evidence="7">
    <location>
        <begin position="159"/>
        <end position="182"/>
    </location>
</feature>
<feature type="transmembrane region" description="Helical" evidence="7">
    <location>
        <begin position="71"/>
        <end position="90"/>
    </location>
</feature>
<dbReference type="GO" id="GO:0046872">
    <property type="term" value="F:metal ion binding"/>
    <property type="evidence" value="ECO:0007669"/>
    <property type="project" value="UniProtKB-KW"/>
</dbReference>
<dbReference type="Pfam" id="PF12801">
    <property type="entry name" value="Fer4_5"/>
    <property type="match status" value="2"/>
</dbReference>
<comment type="caution">
    <text evidence="9">The sequence shown here is derived from an EMBL/GenBank/DDBJ whole genome shotgun (WGS) entry which is preliminary data.</text>
</comment>
<name>X0VMI1_9ZZZZ</name>
<keyword evidence="1" id="KW-0813">Transport</keyword>
<keyword evidence="3" id="KW-0479">Metal-binding</keyword>
<evidence type="ECO:0000256" key="4">
    <source>
        <dbReference type="ARBA" id="ARBA00022982"/>
    </source>
</evidence>
<keyword evidence="6" id="KW-0411">Iron-sulfur</keyword>
<evidence type="ECO:0000313" key="9">
    <source>
        <dbReference type="EMBL" id="GAG01761.1"/>
    </source>
</evidence>
<keyword evidence="5" id="KW-0408">Iron</keyword>
<accession>X0VMI1</accession>
<dbReference type="EMBL" id="BARS01025224">
    <property type="protein sequence ID" value="GAG01761.1"/>
    <property type="molecule type" value="Genomic_DNA"/>
</dbReference>
<keyword evidence="7" id="KW-0812">Transmembrane</keyword>
<dbReference type="InterPro" id="IPR017896">
    <property type="entry name" value="4Fe4S_Fe-S-bd"/>
</dbReference>
<keyword evidence="7" id="KW-0472">Membrane</keyword>
<dbReference type="GO" id="GO:0005886">
    <property type="term" value="C:plasma membrane"/>
    <property type="evidence" value="ECO:0007669"/>
    <property type="project" value="TreeGrafter"/>
</dbReference>
<dbReference type="PANTHER" id="PTHR30176">
    <property type="entry name" value="FERREDOXIN-TYPE PROTEIN NAPH"/>
    <property type="match status" value="1"/>
</dbReference>